<feature type="compositionally biased region" description="Low complexity" evidence="3">
    <location>
        <begin position="268"/>
        <end position="279"/>
    </location>
</feature>
<protein>
    <recommendedName>
        <fullName evidence="4">NPH3 domain-containing protein</fullName>
    </recommendedName>
</protein>
<feature type="domain" description="NPH3" evidence="4">
    <location>
        <begin position="186"/>
        <end position="279"/>
    </location>
</feature>
<evidence type="ECO:0000256" key="1">
    <source>
        <dbReference type="ARBA" id="ARBA00022786"/>
    </source>
</evidence>
<dbReference type="GO" id="GO:0016567">
    <property type="term" value="P:protein ubiquitination"/>
    <property type="evidence" value="ECO:0007669"/>
    <property type="project" value="UniProtKB-UniPathway"/>
</dbReference>
<evidence type="ECO:0000313" key="6">
    <source>
        <dbReference type="Proteomes" id="UP000639772"/>
    </source>
</evidence>
<dbReference type="UniPathway" id="UPA00143"/>
<proteinExistence type="inferred from homology"/>
<reference evidence="5 6" key="1">
    <citation type="journal article" date="2020" name="Nat. Food">
        <title>A phased Vanilla planifolia genome enables genetic improvement of flavour and production.</title>
        <authorList>
            <person name="Hasing T."/>
            <person name="Tang H."/>
            <person name="Brym M."/>
            <person name="Khazi F."/>
            <person name="Huang T."/>
            <person name="Chambers A.H."/>
        </authorList>
    </citation>
    <scope>NUCLEOTIDE SEQUENCE [LARGE SCALE GENOMIC DNA]</scope>
    <source>
        <tissue evidence="5">Leaf</tissue>
    </source>
</reference>
<dbReference type="InterPro" id="IPR043454">
    <property type="entry name" value="NPH3/RPT2-like"/>
</dbReference>
<gene>
    <name evidence="5" type="ORF">HPP92_018241</name>
</gene>
<feature type="region of interest" description="Disordered" evidence="3">
    <location>
        <begin position="23"/>
        <end position="42"/>
    </location>
</feature>
<evidence type="ECO:0000259" key="4">
    <source>
        <dbReference type="PROSITE" id="PS51649"/>
    </source>
</evidence>
<dbReference type="OrthoDB" id="624345at2759"/>
<sequence>MSFHLHKFPLMSKSRKLHGLLTEQEQRARGEEDESGEEVEDEELRRINLHDFPGGSENFEAAVSFVTASGSNSTLHRGSIRCAAEYLDMAEDFAEDNLISRTERFLSQSVLCSLPNSVKALKSCDGLLPLADDLGIPERCIDAIVTGAVSADASSLLAGVNEGHSNSLLNGIDSGLRRRNGGSRSTSWVEDLSMLSLPLYRRLIAALKARDPTSELIEGSLVSYARRSIPGLSRSNRKIAPVAPPPEAQQMELLLRPSSPISRRRRAPASSPPDSSLVY</sequence>
<comment type="similarity">
    <text evidence="2">Belongs to the NPH3 family.</text>
</comment>
<feature type="compositionally biased region" description="Acidic residues" evidence="3">
    <location>
        <begin position="31"/>
        <end position="42"/>
    </location>
</feature>
<dbReference type="PROSITE" id="PS51649">
    <property type="entry name" value="NPH3"/>
    <property type="match status" value="1"/>
</dbReference>
<dbReference type="Proteomes" id="UP000639772">
    <property type="component" value="Chromosome 9"/>
</dbReference>
<comment type="caution">
    <text evidence="5">The sequence shown here is derived from an EMBL/GenBank/DDBJ whole genome shotgun (WGS) entry which is preliminary data.</text>
</comment>
<organism evidence="5 6">
    <name type="scientific">Vanilla planifolia</name>
    <name type="common">Vanilla</name>
    <dbReference type="NCBI Taxonomy" id="51239"/>
    <lineage>
        <taxon>Eukaryota</taxon>
        <taxon>Viridiplantae</taxon>
        <taxon>Streptophyta</taxon>
        <taxon>Embryophyta</taxon>
        <taxon>Tracheophyta</taxon>
        <taxon>Spermatophyta</taxon>
        <taxon>Magnoliopsida</taxon>
        <taxon>Liliopsida</taxon>
        <taxon>Asparagales</taxon>
        <taxon>Orchidaceae</taxon>
        <taxon>Vanilloideae</taxon>
        <taxon>Vanilleae</taxon>
        <taxon>Vanilla</taxon>
    </lineage>
</organism>
<accession>A0A835QCL1</accession>
<evidence type="ECO:0000256" key="2">
    <source>
        <dbReference type="PROSITE-ProRule" id="PRU00982"/>
    </source>
</evidence>
<dbReference type="AlphaFoldDB" id="A0A835QCL1"/>
<feature type="region of interest" description="Disordered" evidence="3">
    <location>
        <begin position="236"/>
        <end position="279"/>
    </location>
</feature>
<dbReference type="Pfam" id="PF03000">
    <property type="entry name" value="NPH3"/>
    <property type="match status" value="1"/>
</dbReference>
<evidence type="ECO:0000256" key="3">
    <source>
        <dbReference type="SAM" id="MobiDB-lite"/>
    </source>
</evidence>
<dbReference type="PANTHER" id="PTHR32370">
    <property type="entry name" value="OS12G0117600 PROTEIN"/>
    <property type="match status" value="1"/>
</dbReference>
<dbReference type="InterPro" id="IPR027356">
    <property type="entry name" value="NPH3_dom"/>
</dbReference>
<keyword evidence="1" id="KW-0833">Ubl conjugation pathway</keyword>
<evidence type="ECO:0000313" key="5">
    <source>
        <dbReference type="EMBL" id="KAG0468913.1"/>
    </source>
</evidence>
<name>A0A835QCL1_VANPL</name>
<dbReference type="EMBL" id="JADCNM010000009">
    <property type="protein sequence ID" value="KAG0468913.1"/>
    <property type="molecule type" value="Genomic_DNA"/>
</dbReference>